<keyword evidence="5 7" id="KW-1133">Transmembrane helix</keyword>
<dbReference type="CDD" id="cd06173">
    <property type="entry name" value="MFS_MefA_like"/>
    <property type="match status" value="1"/>
</dbReference>
<feature type="transmembrane region" description="Helical" evidence="7">
    <location>
        <begin position="256"/>
        <end position="275"/>
    </location>
</feature>
<dbReference type="PROSITE" id="PS50850">
    <property type="entry name" value="MFS"/>
    <property type="match status" value="1"/>
</dbReference>
<evidence type="ECO:0000256" key="2">
    <source>
        <dbReference type="ARBA" id="ARBA00022448"/>
    </source>
</evidence>
<feature type="transmembrane region" description="Helical" evidence="7">
    <location>
        <begin position="221"/>
        <end position="241"/>
    </location>
</feature>
<dbReference type="PANTHER" id="PTHR23513">
    <property type="entry name" value="INTEGRAL MEMBRANE EFFLUX PROTEIN-RELATED"/>
    <property type="match status" value="1"/>
</dbReference>
<dbReference type="GO" id="GO:0022857">
    <property type="term" value="F:transmembrane transporter activity"/>
    <property type="evidence" value="ECO:0007669"/>
    <property type="project" value="InterPro"/>
</dbReference>
<keyword evidence="4 7" id="KW-0812">Transmembrane</keyword>
<reference evidence="9" key="1">
    <citation type="submission" date="2020-05" db="EMBL/GenBank/DDBJ databases">
        <authorList>
            <person name="Chiriac C."/>
            <person name="Salcher M."/>
            <person name="Ghai R."/>
            <person name="Kavagutti S V."/>
        </authorList>
    </citation>
    <scope>NUCLEOTIDE SEQUENCE</scope>
</reference>
<gene>
    <name evidence="9" type="ORF">UFOPK4098_01117</name>
    <name evidence="10" type="ORF">UFOPK4347_00279</name>
</gene>
<evidence type="ECO:0000256" key="7">
    <source>
        <dbReference type="SAM" id="Phobius"/>
    </source>
</evidence>
<feature type="transmembrane region" description="Helical" evidence="7">
    <location>
        <begin position="373"/>
        <end position="392"/>
    </location>
</feature>
<keyword evidence="6 7" id="KW-0472">Membrane</keyword>
<dbReference type="AlphaFoldDB" id="A0A6J7RA62"/>
<evidence type="ECO:0000256" key="4">
    <source>
        <dbReference type="ARBA" id="ARBA00022692"/>
    </source>
</evidence>
<evidence type="ECO:0000256" key="3">
    <source>
        <dbReference type="ARBA" id="ARBA00022475"/>
    </source>
</evidence>
<dbReference type="PANTHER" id="PTHR23513:SF11">
    <property type="entry name" value="STAPHYLOFERRIN A TRANSPORTER"/>
    <property type="match status" value="1"/>
</dbReference>
<sequence>MADTFRSLETRNAKLFFSGLLVSNIGTWMQFTASSLLIYRLTGKATDLGLNVMFQFLPMLLLGAWAGALADRHNRLRFTLFTQSGLALQAFALGILDLTNNISLPAVYVLSLTLGVVNAFDNPARRGLVTELVEPKNISNAVSLNTAAMTGSRIFGPALATLLVRPCGTGWLFIFNGFSFAAILFSILAMDKTQLYPAPRSARGGKPVREALSYIRKDQSLFAVFIVLTIVSTFAFNYSVVLPKLADQRWGSDSGFGWLLAMVSVGSLLGSLFTAGRAVVTVRYFAVGCVVLAVGNLAVAWSPNLWCAFIAAVPLGAGGAMFISGANSISQVQAPADMRGRILSLTAVAFLGSTPIGGPITGWVADHVSIEWALGYGGVISLISVFLLYVMLPAKKEAPQPKAAV</sequence>
<dbReference type="InterPro" id="IPR036259">
    <property type="entry name" value="MFS_trans_sf"/>
</dbReference>
<accession>A0A6J7RA62</accession>
<feature type="transmembrane region" description="Helical" evidence="7">
    <location>
        <begin position="170"/>
        <end position="190"/>
    </location>
</feature>
<keyword evidence="2" id="KW-0813">Transport</keyword>
<feature type="transmembrane region" description="Helical" evidence="7">
    <location>
        <begin position="308"/>
        <end position="330"/>
    </location>
</feature>
<dbReference type="SUPFAM" id="SSF103473">
    <property type="entry name" value="MFS general substrate transporter"/>
    <property type="match status" value="1"/>
</dbReference>
<feature type="transmembrane region" description="Helical" evidence="7">
    <location>
        <begin position="15"/>
        <end position="42"/>
    </location>
</feature>
<organism evidence="9">
    <name type="scientific">freshwater metagenome</name>
    <dbReference type="NCBI Taxonomy" id="449393"/>
    <lineage>
        <taxon>unclassified sequences</taxon>
        <taxon>metagenomes</taxon>
        <taxon>ecological metagenomes</taxon>
    </lineage>
</organism>
<dbReference type="EMBL" id="CAFBQU010000004">
    <property type="protein sequence ID" value="CAB5060407.1"/>
    <property type="molecule type" value="Genomic_DNA"/>
</dbReference>
<feature type="transmembrane region" description="Helical" evidence="7">
    <location>
        <begin position="48"/>
        <end position="66"/>
    </location>
</feature>
<dbReference type="InterPro" id="IPR020846">
    <property type="entry name" value="MFS_dom"/>
</dbReference>
<dbReference type="GO" id="GO:0005886">
    <property type="term" value="C:plasma membrane"/>
    <property type="evidence" value="ECO:0007669"/>
    <property type="project" value="UniProtKB-SubCell"/>
</dbReference>
<keyword evidence="3" id="KW-1003">Cell membrane</keyword>
<evidence type="ECO:0000256" key="1">
    <source>
        <dbReference type="ARBA" id="ARBA00004651"/>
    </source>
</evidence>
<dbReference type="InterPro" id="IPR010290">
    <property type="entry name" value="TM_effector"/>
</dbReference>
<feature type="transmembrane region" description="Helical" evidence="7">
    <location>
        <begin position="282"/>
        <end position="302"/>
    </location>
</feature>
<evidence type="ECO:0000313" key="9">
    <source>
        <dbReference type="EMBL" id="CAB5025530.1"/>
    </source>
</evidence>
<proteinExistence type="predicted"/>
<protein>
    <submittedName>
        <fullName evidence="9">Unannotated protein</fullName>
    </submittedName>
</protein>
<feature type="domain" description="Major facilitator superfamily (MFS) profile" evidence="8">
    <location>
        <begin position="220"/>
        <end position="405"/>
    </location>
</feature>
<dbReference type="Gene3D" id="1.20.1250.20">
    <property type="entry name" value="MFS general substrate transporter like domains"/>
    <property type="match status" value="2"/>
</dbReference>
<name>A0A6J7RA62_9ZZZZ</name>
<evidence type="ECO:0000313" key="10">
    <source>
        <dbReference type="EMBL" id="CAB5060407.1"/>
    </source>
</evidence>
<dbReference type="Pfam" id="PF05977">
    <property type="entry name" value="MFS_3"/>
    <property type="match status" value="1"/>
</dbReference>
<feature type="transmembrane region" description="Helical" evidence="7">
    <location>
        <begin position="342"/>
        <end position="361"/>
    </location>
</feature>
<dbReference type="EMBL" id="CAFBPN010000066">
    <property type="protein sequence ID" value="CAB5025530.1"/>
    <property type="molecule type" value="Genomic_DNA"/>
</dbReference>
<evidence type="ECO:0000256" key="5">
    <source>
        <dbReference type="ARBA" id="ARBA00022989"/>
    </source>
</evidence>
<evidence type="ECO:0000256" key="6">
    <source>
        <dbReference type="ARBA" id="ARBA00023136"/>
    </source>
</evidence>
<evidence type="ECO:0000259" key="8">
    <source>
        <dbReference type="PROSITE" id="PS50850"/>
    </source>
</evidence>
<comment type="subcellular location">
    <subcellularLocation>
        <location evidence="1">Cell membrane</location>
        <topology evidence="1">Multi-pass membrane protein</topology>
    </subcellularLocation>
</comment>